<sequence>MELSHGFARVIRPFYDEEIVPTAVSYEYLSVSRIVTLWWWPRKSAQALIRPGLRIWYCIWCYYRLPSNQRDNVELMYCLGEVTE</sequence>
<evidence type="ECO:0000313" key="1">
    <source>
        <dbReference type="EMBL" id="CAL1686133.1"/>
    </source>
</evidence>
<gene>
    <name evidence="1" type="ORF">LPLAT_LOCUS11495</name>
</gene>
<organism evidence="1 2">
    <name type="scientific">Lasius platythorax</name>
    <dbReference type="NCBI Taxonomy" id="488582"/>
    <lineage>
        <taxon>Eukaryota</taxon>
        <taxon>Metazoa</taxon>
        <taxon>Ecdysozoa</taxon>
        <taxon>Arthropoda</taxon>
        <taxon>Hexapoda</taxon>
        <taxon>Insecta</taxon>
        <taxon>Pterygota</taxon>
        <taxon>Neoptera</taxon>
        <taxon>Endopterygota</taxon>
        <taxon>Hymenoptera</taxon>
        <taxon>Apocrita</taxon>
        <taxon>Aculeata</taxon>
        <taxon>Formicoidea</taxon>
        <taxon>Formicidae</taxon>
        <taxon>Formicinae</taxon>
        <taxon>Lasius</taxon>
        <taxon>Lasius</taxon>
    </lineage>
</organism>
<keyword evidence="2" id="KW-1185">Reference proteome</keyword>
<evidence type="ECO:0000313" key="2">
    <source>
        <dbReference type="Proteomes" id="UP001497644"/>
    </source>
</evidence>
<name>A0AAV2P2E0_9HYME</name>
<proteinExistence type="predicted"/>
<accession>A0AAV2P2E0</accession>
<protein>
    <submittedName>
        <fullName evidence="1">Uncharacterized protein</fullName>
    </submittedName>
</protein>
<reference evidence="1" key="1">
    <citation type="submission" date="2024-04" db="EMBL/GenBank/DDBJ databases">
        <authorList>
            <consortium name="Molecular Ecology Group"/>
        </authorList>
    </citation>
    <scope>NUCLEOTIDE SEQUENCE</scope>
</reference>
<dbReference type="Proteomes" id="UP001497644">
    <property type="component" value="Chromosome 6"/>
</dbReference>
<dbReference type="EMBL" id="OZ034829">
    <property type="protein sequence ID" value="CAL1686133.1"/>
    <property type="molecule type" value="Genomic_DNA"/>
</dbReference>
<dbReference type="AlphaFoldDB" id="A0AAV2P2E0"/>